<protein>
    <recommendedName>
        <fullName evidence="5">Thaumatin-like protein</fullName>
    </recommendedName>
</protein>
<dbReference type="Gene3D" id="2.60.110.10">
    <property type="entry name" value="Thaumatin"/>
    <property type="match status" value="1"/>
</dbReference>
<reference evidence="3 4" key="1">
    <citation type="journal article" date="2021" name="Comput. Struct. Biotechnol. J.">
        <title>De novo genome assembly of the potent medicinal plant Rehmannia glutinosa using nanopore technology.</title>
        <authorList>
            <person name="Ma L."/>
            <person name="Dong C."/>
            <person name="Song C."/>
            <person name="Wang X."/>
            <person name="Zheng X."/>
            <person name="Niu Y."/>
            <person name="Chen S."/>
            <person name="Feng W."/>
        </authorList>
    </citation>
    <scope>NUCLEOTIDE SEQUENCE [LARGE SCALE GENOMIC DNA]</scope>
    <source>
        <strain evidence="3">DH-2019</strain>
    </source>
</reference>
<evidence type="ECO:0000256" key="2">
    <source>
        <dbReference type="SAM" id="SignalP"/>
    </source>
</evidence>
<dbReference type="SMART" id="SM00205">
    <property type="entry name" value="THN"/>
    <property type="match status" value="1"/>
</dbReference>
<sequence>MSMASRPITHVLLLPLFFLGLFSMASATTFFVLQNRCTFNIWPATISGNGAISNDDGFALGPGDNIVLEAEPGWSGRIWARTGCTFDFAGNGHCATGDCGGNLKCTASGAPPATLAEFTVAAAGQDFYDVSLVDGYNVGLSVRPFDGTGDCRSPSCAADINAICPVVGGGGAVVACKSACLAFHSPEYCCTGNYSNPDTCGATSYSRMFKNACPKAYSYAYDDKSSLCTCTRPNYYVTFCP</sequence>
<dbReference type="CDD" id="cd09218">
    <property type="entry name" value="TLP-PA"/>
    <property type="match status" value="1"/>
</dbReference>
<evidence type="ECO:0000313" key="3">
    <source>
        <dbReference type="EMBL" id="KAK6118911.1"/>
    </source>
</evidence>
<dbReference type="Proteomes" id="UP001318860">
    <property type="component" value="Unassembled WGS sequence"/>
</dbReference>
<evidence type="ECO:0000313" key="4">
    <source>
        <dbReference type="Proteomes" id="UP001318860"/>
    </source>
</evidence>
<organism evidence="3 4">
    <name type="scientific">Rehmannia glutinosa</name>
    <name type="common">Chinese foxglove</name>
    <dbReference type="NCBI Taxonomy" id="99300"/>
    <lineage>
        <taxon>Eukaryota</taxon>
        <taxon>Viridiplantae</taxon>
        <taxon>Streptophyta</taxon>
        <taxon>Embryophyta</taxon>
        <taxon>Tracheophyta</taxon>
        <taxon>Spermatophyta</taxon>
        <taxon>Magnoliopsida</taxon>
        <taxon>eudicotyledons</taxon>
        <taxon>Gunneridae</taxon>
        <taxon>Pentapetalae</taxon>
        <taxon>asterids</taxon>
        <taxon>lamiids</taxon>
        <taxon>Lamiales</taxon>
        <taxon>Orobanchaceae</taxon>
        <taxon>Rehmannieae</taxon>
        <taxon>Rehmannia</taxon>
    </lineage>
</organism>
<dbReference type="EMBL" id="JABTTQ020003280">
    <property type="protein sequence ID" value="KAK6118911.1"/>
    <property type="molecule type" value="Genomic_DNA"/>
</dbReference>
<dbReference type="SUPFAM" id="SSF49870">
    <property type="entry name" value="Osmotin, thaumatin-like protein"/>
    <property type="match status" value="1"/>
</dbReference>
<name>A0ABR0U8X3_REHGL</name>
<feature type="chain" id="PRO_5046852587" description="Thaumatin-like protein" evidence="2">
    <location>
        <begin position="28"/>
        <end position="241"/>
    </location>
</feature>
<dbReference type="InterPro" id="IPR001938">
    <property type="entry name" value="Thaumatin"/>
</dbReference>
<gene>
    <name evidence="3" type="ORF">DH2020_047364</name>
</gene>
<evidence type="ECO:0000256" key="1">
    <source>
        <dbReference type="ARBA" id="ARBA00022729"/>
    </source>
</evidence>
<proteinExistence type="predicted"/>
<dbReference type="InterPro" id="IPR017949">
    <property type="entry name" value="Thaumatin_CS"/>
</dbReference>
<dbReference type="PROSITE" id="PS00316">
    <property type="entry name" value="THAUMATIN_1"/>
    <property type="match status" value="1"/>
</dbReference>
<comment type="caution">
    <text evidence="3">The sequence shown here is derived from an EMBL/GenBank/DDBJ whole genome shotgun (WGS) entry which is preliminary data.</text>
</comment>
<feature type="signal peptide" evidence="2">
    <location>
        <begin position="1"/>
        <end position="27"/>
    </location>
</feature>
<dbReference type="PROSITE" id="PS51367">
    <property type="entry name" value="THAUMATIN_2"/>
    <property type="match status" value="1"/>
</dbReference>
<keyword evidence="1 2" id="KW-0732">Signal</keyword>
<evidence type="ECO:0008006" key="5">
    <source>
        <dbReference type="Google" id="ProtNLM"/>
    </source>
</evidence>
<dbReference type="Pfam" id="PF00314">
    <property type="entry name" value="Thaumatin"/>
    <property type="match status" value="1"/>
</dbReference>
<dbReference type="PANTHER" id="PTHR31048">
    <property type="entry name" value="OS03G0233200 PROTEIN"/>
    <property type="match status" value="1"/>
</dbReference>
<dbReference type="PRINTS" id="PR00347">
    <property type="entry name" value="THAUMATIN"/>
</dbReference>
<keyword evidence="4" id="KW-1185">Reference proteome</keyword>
<dbReference type="InterPro" id="IPR037176">
    <property type="entry name" value="Osmotin/thaumatin-like_sf"/>
</dbReference>
<accession>A0ABR0U8X3</accession>
<dbReference type="PIRSF" id="PIRSF002703">
    <property type="entry name" value="Thaumatin"/>
    <property type="match status" value="1"/>
</dbReference>